<keyword evidence="1" id="KW-1133">Transmembrane helix</keyword>
<dbReference type="PATRIC" id="fig|1179773.3.peg.4306"/>
<keyword evidence="1" id="KW-0472">Membrane</keyword>
<feature type="transmembrane region" description="Helical" evidence="1">
    <location>
        <begin position="104"/>
        <end position="120"/>
    </location>
</feature>
<protein>
    <submittedName>
        <fullName evidence="2">Putative membrane protein</fullName>
    </submittedName>
</protein>
<dbReference type="BioCyc" id="SESP1179773:BN6_RS20825-MONOMER"/>
<reference evidence="2 3" key="1">
    <citation type="journal article" date="2012" name="BMC Genomics">
        <title>Complete genome sequence of Saccharothrix espanaensis DSM 44229T and comparison to the other completely sequenced Pseudonocardiaceae.</title>
        <authorList>
            <person name="Strobel T."/>
            <person name="Al-Dilaimi A."/>
            <person name="Blom J."/>
            <person name="Gessner A."/>
            <person name="Kalinowski J."/>
            <person name="Luzhetska M."/>
            <person name="Puhler A."/>
            <person name="Szczepanowski R."/>
            <person name="Bechthold A."/>
            <person name="Ruckert C."/>
        </authorList>
    </citation>
    <scope>NUCLEOTIDE SEQUENCE [LARGE SCALE GENOMIC DNA]</scope>
    <source>
        <strain evidence="3">ATCC 51144 / DSM 44229 / JCM 9112 / NBRC 15066 / NRRL 15764</strain>
    </source>
</reference>
<dbReference type="RefSeq" id="WP_015101697.1">
    <property type="nucleotide sequence ID" value="NC_019673.1"/>
</dbReference>
<feature type="transmembrane region" description="Helical" evidence="1">
    <location>
        <begin position="180"/>
        <end position="200"/>
    </location>
</feature>
<keyword evidence="3" id="KW-1185">Reference proteome</keyword>
<evidence type="ECO:0000256" key="1">
    <source>
        <dbReference type="SAM" id="Phobius"/>
    </source>
</evidence>
<evidence type="ECO:0000313" key="2">
    <source>
        <dbReference type="EMBL" id="CCH31585.1"/>
    </source>
</evidence>
<feature type="transmembrane region" description="Helical" evidence="1">
    <location>
        <begin position="206"/>
        <end position="225"/>
    </location>
</feature>
<accession>K0JUT2</accession>
<organism evidence="2 3">
    <name type="scientific">Saccharothrix espanaensis (strain ATCC 51144 / DSM 44229 / JCM 9112 / NBRC 15066 / NRRL 15764)</name>
    <dbReference type="NCBI Taxonomy" id="1179773"/>
    <lineage>
        <taxon>Bacteria</taxon>
        <taxon>Bacillati</taxon>
        <taxon>Actinomycetota</taxon>
        <taxon>Actinomycetes</taxon>
        <taxon>Pseudonocardiales</taxon>
        <taxon>Pseudonocardiaceae</taxon>
        <taxon>Saccharothrix</taxon>
    </lineage>
</organism>
<keyword evidence="1" id="KW-0812">Transmembrane</keyword>
<dbReference type="AlphaFoldDB" id="K0JUT2"/>
<dbReference type="EMBL" id="HE804045">
    <property type="protein sequence ID" value="CCH31585.1"/>
    <property type="molecule type" value="Genomic_DNA"/>
</dbReference>
<name>K0JUT2_SACES</name>
<dbReference type="KEGG" id="sesp:BN6_43020"/>
<dbReference type="STRING" id="1179773.BN6_43020"/>
<dbReference type="Proteomes" id="UP000006281">
    <property type="component" value="Chromosome"/>
</dbReference>
<evidence type="ECO:0000313" key="3">
    <source>
        <dbReference type="Proteomes" id="UP000006281"/>
    </source>
</evidence>
<dbReference type="OrthoDB" id="5198790at2"/>
<dbReference type="HOGENOM" id="CLU_1194194_0_0_11"/>
<dbReference type="eggNOG" id="ENOG503367X">
    <property type="taxonomic scope" value="Bacteria"/>
</dbReference>
<gene>
    <name evidence="2" type="ordered locus">BN6_43020</name>
</gene>
<sequence length="232" mass="25160">MRSNLERRYRALLRVLPRWYRAEREEEMVGLFLTDRDDGLDREHGWPGWGEAVATAGLAVRVRFRPRSRAGDVTRLVALAGLVGHLVLSAQSAVSTSRSGDVPVLWYDALLVAVFAAVVTGRLGWARWLVLVVLVVATLPLTDPGVAWWAAATVLPMWVTAAAVWLGLHSEAPRVPQARWVGAAVAGVLVGAATAFVVPLSLVTWAAVWLTTTAVVVVFRPWVAVPEETSSA</sequence>
<proteinExistence type="predicted"/>
<feature type="transmembrane region" description="Helical" evidence="1">
    <location>
        <begin position="148"/>
        <end position="168"/>
    </location>
</feature>